<dbReference type="EMBL" id="JANBUW010000539">
    <property type="protein sequence ID" value="KAJ2846436.1"/>
    <property type="molecule type" value="Genomic_DNA"/>
</dbReference>
<accession>A0A9W8I4V9</accession>
<dbReference type="GO" id="GO:0046982">
    <property type="term" value="F:protein heterodimerization activity"/>
    <property type="evidence" value="ECO:0007669"/>
    <property type="project" value="InterPro"/>
</dbReference>
<dbReference type="Pfam" id="PF15630">
    <property type="entry name" value="CENP-S"/>
    <property type="match status" value="1"/>
</dbReference>
<dbReference type="OrthoDB" id="1872155at2759"/>
<evidence type="ECO:0000313" key="1">
    <source>
        <dbReference type="EMBL" id="KAJ2846436.1"/>
    </source>
</evidence>
<evidence type="ECO:0000313" key="2">
    <source>
        <dbReference type="Proteomes" id="UP001139887"/>
    </source>
</evidence>
<keyword evidence="2" id="KW-1185">Reference proteome</keyword>
<proteinExistence type="predicted"/>
<sequence>MENDPRAAVWMAVARRCRESNSQFSAAFVDALAQATVLVAENLGRDVESFARHARRAKVSVED</sequence>
<dbReference type="AlphaFoldDB" id="A0A9W8I4V9"/>
<gene>
    <name evidence="1" type="ORF">IWW36_004353</name>
</gene>
<name>A0A9W8I4V9_9FUNG</name>
<reference evidence="1" key="1">
    <citation type="submission" date="2022-07" db="EMBL/GenBank/DDBJ databases">
        <title>Phylogenomic reconstructions and comparative analyses of Kickxellomycotina fungi.</title>
        <authorList>
            <person name="Reynolds N.K."/>
            <person name="Stajich J.E."/>
            <person name="Barry K."/>
            <person name="Grigoriev I.V."/>
            <person name="Crous P."/>
            <person name="Smith M.E."/>
        </authorList>
    </citation>
    <scope>NUCLEOTIDE SEQUENCE</scope>
    <source>
        <strain evidence="1">NRRL 1566</strain>
    </source>
</reference>
<dbReference type="InterPro" id="IPR029003">
    <property type="entry name" value="CENP-S/Mhf1"/>
</dbReference>
<dbReference type="GO" id="GO:0071821">
    <property type="term" value="C:FANCM-MHF complex"/>
    <property type="evidence" value="ECO:0007669"/>
    <property type="project" value="InterPro"/>
</dbReference>
<dbReference type="Gene3D" id="1.10.20.10">
    <property type="entry name" value="Histone, subunit A"/>
    <property type="match status" value="1"/>
</dbReference>
<dbReference type="InterPro" id="IPR009072">
    <property type="entry name" value="Histone-fold"/>
</dbReference>
<protein>
    <recommendedName>
        <fullName evidence="3">Centromere protein S</fullName>
    </recommendedName>
</protein>
<comment type="caution">
    <text evidence="1">The sequence shown here is derived from an EMBL/GenBank/DDBJ whole genome shotgun (WGS) entry which is preliminary data.</text>
</comment>
<evidence type="ECO:0008006" key="3">
    <source>
        <dbReference type="Google" id="ProtNLM"/>
    </source>
</evidence>
<dbReference type="SUPFAM" id="SSF47113">
    <property type="entry name" value="Histone-fold"/>
    <property type="match status" value="1"/>
</dbReference>
<feature type="non-terminal residue" evidence="1">
    <location>
        <position position="63"/>
    </location>
</feature>
<dbReference type="Proteomes" id="UP001139887">
    <property type="component" value="Unassembled WGS sequence"/>
</dbReference>
<organism evidence="1 2">
    <name type="scientific">Coemansia brasiliensis</name>
    <dbReference type="NCBI Taxonomy" id="2650707"/>
    <lineage>
        <taxon>Eukaryota</taxon>
        <taxon>Fungi</taxon>
        <taxon>Fungi incertae sedis</taxon>
        <taxon>Zoopagomycota</taxon>
        <taxon>Kickxellomycotina</taxon>
        <taxon>Kickxellomycetes</taxon>
        <taxon>Kickxellales</taxon>
        <taxon>Kickxellaceae</taxon>
        <taxon>Coemansia</taxon>
    </lineage>
</organism>